<reference evidence="1 2" key="1">
    <citation type="submission" date="2022-03" db="EMBL/GenBank/DDBJ databases">
        <title>Complete genome analysis of Roseomonas KG 17.1 : a prolific producer of plant growth promoters.</title>
        <authorList>
            <person name="Saadouli I."/>
            <person name="Najjari A."/>
            <person name="Mosbah A."/>
            <person name="Ouzari H.I."/>
        </authorList>
    </citation>
    <scope>NUCLEOTIDE SEQUENCE [LARGE SCALE GENOMIC DNA]</scope>
    <source>
        <strain evidence="1 2">KG17-1</strain>
    </source>
</reference>
<evidence type="ECO:0000313" key="1">
    <source>
        <dbReference type="EMBL" id="MCI0756905.1"/>
    </source>
</evidence>
<comment type="caution">
    <text evidence="1">The sequence shown here is derived from an EMBL/GenBank/DDBJ whole genome shotgun (WGS) entry which is preliminary data.</text>
</comment>
<keyword evidence="2" id="KW-1185">Reference proteome</keyword>
<sequence>MSLVHRIWQTLPRGLRRGLLFGGMAALAPRPSRHPDRDGPVTVAGFLSTSTGLGIGAQRMLAAMRDQGLDPHATDLTSALRQGGQAVPMVPPAPGPGTLILHVNGPMLPWAMRALGRRAVAGKRIIAVWAWELPRLPADWSHGFRFAHEIWVGSRFVAEAVEAAVPLPVRVVPYPVPAPDPSPRGRADFGLPEDAFVSLVMFDASSSIARKNPMAAIRAHRAAFGDRPDRLLVLKTHSTAQAGAAWAEIAAIAAATPNIRVVDATLPEPDRWALMRAVDAVLSLHRAEGYGLAIAEAMRLGRAVIATEWSGNTDFMHGPGCFGVPARLVPAEDPQATYHHPEMCWAEPDEAAAAAALRRLADLGPRSFPPVPFPVPDYAALIGGSAT</sequence>
<dbReference type="CDD" id="cd01635">
    <property type="entry name" value="Glycosyltransferase_GTB-type"/>
    <property type="match status" value="1"/>
</dbReference>
<evidence type="ECO:0000313" key="2">
    <source>
        <dbReference type="Proteomes" id="UP001201985"/>
    </source>
</evidence>
<gene>
    <name evidence="1" type="ORF">MON41_25040</name>
</gene>
<dbReference type="SUPFAM" id="SSF53756">
    <property type="entry name" value="UDP-Glycosyltransferase/glycogen phosphorylase"/>
    <property type="match status" value="1"/>
</dbReference>
<dbReference type="Gene3D" id="3.40.50.2000">
    <property type="entry name" value="Glycogen Phosphorylase B"/>
    <property type="match status" value="1"/>
</dbReference>
<dbReference type="Proteomes" id="UP001201985">
    <property type="component" value="Unassembled WGS sequence"/>
</dbReference>
<dbReference type="EMBL" id="JALBUU010000125">
    <property type="protein sequence ID" value="MCI0756905.1"/>
    <property type="molecule type" value="Genomic_DNA"/>
</dbReference>
<dbReference type="RefSeq" id="WP_120006981.1">
    <property type="nucleotide sequence ID" value="NZ_JALBUU010000125.1"/>
</dbReference>
<dbReference type="PANTHER" id="PTHR46656:SF3">
    <property type="entry name" value="PUTATIVE-RELATED"/>
    <property type="match status" value="1"/>
</dbReference>
<name>A0ABS9WC83_9PROT</name>
<dbReference type="PANTHER" id="PTHR46656">
    <property type="entry name" value="PUTATIVE-RELATED"/>
    <property type="match status" value="1"/>
</dbReference>
<dbReference type="Pfam" id="PF13692">
    <property type="entry name" value="Glyco_trans_1_4"/>
    <property type="match status" value="1"/>
</dbReference>
<accession>A0ABS9WC83</accession>
<proteinExistence type="predicted"/>
<organism evidence="1 2">
    <name type="scientific">Teichococcus vastitatis</name>
    <dbReference type="NCBI Taxonomy" id="2307076"/>
    <lineage>
        <taxon>Bacteria</taxon>
        <taxon>Pseudomonadati</taxon>
        <taxon>Pseudomonadota</taxon>
        <taxon>Alphaproteobacteria</taxon>
        <taxon>Acetobacterales</taxon>
        <taxon>Roseomonadaceae</taxon>
        <taxon>Roseomonas</taxon>
    </lineage>
</organism>
<protein>
    <submittedName>
        <fullName evidence="1">Glycosyltransferase</fullName>
    </submittedName>
</protein>